<evidence type="ECO:0000313" key="3">
    <source>
        <dbReference type="EMBL" id="CAB4868606.1"/>
    </source>
</evidence>
<dbReference type="InterPro" id="IPR050564">
    <property type="entry name" value="F420-G6PD/mer"/>
</dbReference>
<sequence length="302" mass="32527">MKEAPAALEKLRNTIGLWTFAHEFVAPREAGNVAAFVESLGYSALWFPEAFGREALTSASLLLASTSDLTIGSSIASIWARDAMAAANGARSLSAAFDDRFILGLGVSHKPLVEETRGHAYSKPVAAMSNYLDAIESAPMFAPEGSTRAPRLIAALGPKMLELAATKADGAMPYLVTPEHTEFARTTMGDDAFLVIEQAVALTDDQNDFRTRASQHLEIYSGLPNYQNNWRRLGFGDEDFIPGCSPRLQDALIVQGDEDAVAARVAAHFEAGADHVCLQILGPDTFALPEKDWQRLSPSANS</sequence>
<dbReference type="PANTHER" id="PTHR43244:SF2">
    <property type="entry name" value="CONSERVED HYPOTHETICAL ALANINE AND PROLINE-RICH PROTEIN"/>
    <property type="match status" value="1"/>
</dbReference>
<dbReference type="GO" id="GO:0016705">
    <property type="term" value="F:oxidoreductase activity, acting on paired donors, with incorporation or reduction of molecular oxygen"/>
    <property type="evidence" value="ECO:0007669"/>
    <property type="project" value="InterPro"/>
</dbReference>
<reference evidence="3" key="1">
    <citation type="submission" date="2020-05" db="EMBL/GenBank/DDBJ databases">
        <authorList>
            <person name="Chiriac C."/>
            <person name="Salcher M."/>
            <person name="Ghai R."/>
            <person name="Kavagutti S V."/>
        </authorList>
    </citation>
    <scope>NUCLEOTIDE SEQUENCE</scope>
</reference>
<dbReference type="NCBIfam" id="TIGR03620">
    <property type="entry name" value="F420_MSMEG_4141"/>
    <property type="match status" value="1"/>
</dbReference>
<dbReference type="Gene3D" id="3.20.20.30">
    <property type="entry name" value="Luciferase-like domain"/>
    <property type="match status" value="1"/>
</dbReference>
<feature type="domain" description="Luciferase-like" evidence="1">
    <location>
        <begin position="26"/>
        <end position="238"/>
    </location>
</feature>
<dbReference type="SUPFAM" id="SSF51679">
    <property type="entry name" value="Bacterial luciferase-like"/>
    <property type="match status" value="1"/>
</dbReference>
<evidence type="ECO:0000313" key="2">
    <source>
        <dbReference type="EMBL" id="CAB4833897.1"/>
    </source>
</evidence>
<dbReference type="EMBL" id="CAFABE010000102">
    <property type="protein sequence ID" value="CAB4833897.1"/>
    <property type="molecule type" value="Genomic_DNA"/>
</dbReference>
<accession>A0A6J7DDN5</accession>
<organism evidence="3">
    <name type="scientific">freshwater metagenome</name>
    <dbReference type="NCBI Taxonomy" id="449393"/>
    <lineage>
        <taxon>unclassified sequences</taxon>
        <taxon>metagenomes</taxon>
        <taxon>ecological metagenomes</taxon>
    </lineage>
</organism>
<dbReference type="InterPro" id="IPR019922">
    <property type="entry name" value="Lucif-like_OxRdatse_MSMEG_4141"/>
</dbReference>
<dbReference type="InterPro" id="IPR011251">
    <property type="entry name" value="Luciferase-like_dom"/>
</dbReference>
<dbReference type="InterPro" id="IPR036661">
    <property type="entry name" value="Luciferase-like_sf"/>
</dbReference>
<dbReference type="PANTHER" id="PTHR43244">
    <property type="match status" value="1"/>
</dbReference>
<dbReference type="EMBL" id="CAFBPM010000003">
    <property type="protein sequence ID" value="CAB5012710.1"/>
    <property type="molecule type" value="Genomic_DNA"/>
</dbReference>
<dbReference type="Pfam" id="PF00296">
    <property type="entry name" value="Bac_luciferase"/>
    <property type="match status" value="1"/>
</dbReference>
<gene>
    <name evidence="2" type="ORF">UFOPK3164_01544</name>
    <name evidence="3" type="ORF">UFOPK3427_00648</name>
    <name evidence="4" type="ORF">UFOPK4112_00409</name>
</gene>
<protein>
    <submittedName>
        <fullName evidence="3">Unannotated protein</fullName>
    </submittedName>
</protein>
<name>A0A6J7DDN5_9ZZZZ</name>
<evidence type="ECO:0000259" key="1">
    <source>
        <dbReference type="Pfam" id="PF00296"/>
    </source>
</evidence>
<proteinExistence type="predicted"/>
<dbReference type="CDD" id="cd01097">
    <property type="entry name" value="Tetrahydromethanopterin_reductase"/>
    <property type="match status" value="1"/>
</dbReference>
<evidence type="ECO:0000313" key="4">
    <source>
        <dbReference type="EMBL" id="CAB5012710.1"/>
    </source>
</evidence>
<dbReference type="EMBL" id="CAFBLT010000001">
    <property type="protein sequence ID" value="CAB4868606.1"/>
    <property type="molecule type" value="Genomic_DNA"/>
</dbReference>
<dbReference type="AlphaFoldDB" id="A0A6J7DDN5"/>